<dbReference type="Gene3D" id="2.40.128.10">
    <property type="match status" value="1"/>
</dbReference>
<feature type="domain" description="LamG-like jellyroll fold" evidence="7">
    <location>
        <begin position="654"/>
        <end position="787"/>
    </location>
</feature>
<organism evidence="8 9">
    <name type="scientific">Paenibacillus shunpengii</name>
    <dbReference type="NCBI Taxonomy" id="2054424"/>
    <lineage>
        <taxon>Bacteria</taxon>
        <taxon>Bacillati</taxon>
        <taxon>Bacillota</taxon>
        <taxon>Bacilli</taxon>
        <taxon>Bacillales</taxon>
        <taxon>Paenibacillaceae</taxon>
        <taxon>Paenibacillus</taxon>
    </lineage>
</organism>
<dbReference type="Pfam" id="PF20578">
    <property type="entry name" value="aBig_2"/>
    <property type="match status" value="1"/>
</dbReference>
<dbReference type="SUPFAM" id="SSF49899">
    <property type="entry name" value="Concanavalin A-like lectins/glucanases"/>
    <property type="match status" value="1"/>
</dbReference>
<protein>
    <submittedName>
        <fullName evidence="8">Family 43 glycosylhydrolase</fullName>
    </submittedName>
</protein>
<dbReference type="PANTHER" id="PTHR43301">
    <property type="entry name" value="ARABINAN ENDO-1,5-ALPHA-L-ARABINOSIDASE"/>
    <property type="match status" value="1"/>
</dbReference>
<keyword evidence="6" id="KW-0326">Glycosidase</keyword>
<comment type="similarity">
    <text evidence="2">Belongs to the glycosyl hydrolase 43 family.</text>
</comment>
<dbReference type="PANTHER" id="PTHR43301:SF3">
    <property type="entry name" value="ARABINAN ENDO-1,5-ALPHA-L-ARABINOSIDASE A-RELATED"/>
    <property type="match status" value="1"/>
</dbReference>
<evidence type="ECO:0000256" key="5">
    <source>
        <dbReference type="ARBA" id="ARBA00023157"/>
    </source>
</evidence>
<keyword evidence="4" id="KW-0378">Hydrolase</keyword>
<proteinExistence type="inferred from homology"/>
<dbReference type="InterPro" id="IPR032291">
    <property type="entry name" value="Abn2_C"/>
</dbReference>
<dbReference type="Pfam" id="PF13385">
    <property type="entry name" value="Laminin_G_3"/>
    <property type="match status" value="1"/>
</dbReference>
<dbReference type="InterPro" id="IPR006558">
    <property type="entry name" value="LamG-like"/>
</dbReference>
<comment type="pathway">
    <text evidence="1">Glycan metabolism; L-arabinan degradation.</text>
</comment>
<dbReference type="InterPro" id="IPR023296">
    <property type="entry name" value="Glyco_hydro_beta-prop_sf"/>
</dbReference>
<evidence type="ECO:0000259" key="7">
    <source>
        <dbReference type="SMART" id="SM00560"/>
    </source>
</evidence>
<dbReference type="InterPro" id="IPR050727">
    <property type="entry name" value="GH43_arabinanases"/>
</dbReference>
<dbReference type="Proteomes" id="UP001597540">
    <property type="component" value="Unassembled WGS sequence"/>
</dbReference>
<dbReference type="CDD" id="cd18832">
    <property type="entry name" value="GH43_GsAbnA-like"/>
    <property type="match status" value="1"/>
</dbReference>
<dbReference type="InterPro" id="IPR046780">
    <property type="entry name" value="aBig_2"/>
</dbReference>
<evidence type="ECO:0000313" key="8">
    <source>
        <dbReference type="EMBL" id="MFD2700654.1"/>
    </source>
</evidence>
<keyword evidence="5" id="KW-1015">Disulfide bond</keyword>
<evidence type="ECO:0000256" key="2">
    <source>
        <dbReference type="ARBA" id="ARBA00009865"/>
    </source>
</evidence>
<gene>
    <name evidence="8" type="ORF">ACFSVM_09230</name>
</gene>
<keyword evidence="3" id="KW-0732">Signal</keyword>
<dbReference type="Gene3D" id="2.60.120.200">
    <property type="match status" value="1"/>
</dbReference>
<accession>A0ABW5SMY7</accession>
<dbReference type="SMART" id="SM00560">
    <property type="entry name" value="LamGL"/>
    <property type="match status" value="1"/>
</dbReference>
<sequence length="800" mass="87349">MRNLLKASKKAAVLTTTLTVLCSVIGTSGYASPEVDTAKKGKPANKVPVFQEGSVHDPSVIKVDDTYYVFGSHLAAAKTDDLMNWDMVAAGVADGNKLIPNVTEELKETLEWAQTNTLWAADVIQLEDGRYYMYYNACKGDSPRSALGVAVSDHIEGPYVDQGILLKSGMWGEPSEDGTIYDASIHPNAVDPDVFFDENGKLWMVYGSYSGGIFIMELDPETGKQLPGQGYGKKLMGGNHSRIEGPYILYSPESDYYYMFVSFGGLDAIGGYNIRVARSKNPDGPYVDAEGNDMIQVKANPELPLFDDRTIEPFGVKLMGNYQFTRALGDPGAGTGLGYISPGHNSAYYDEETGKHLLFFHTRFPGRGEEHEIRVHEMYMNDKGWPVVAPYRYTDIQQEEVKKNEVAGSYKIVNHGKDISAELKTSVIVTLEKNGKISGDVKGSWSLDKDGTATLKADGVTYTGVFTNEWDELAQKNVVTFSVLSDSGVAIWGSQMEEMKDKEVVAAVKKDLDLGNTAAVYQNINLPVTGTRDSVISWTSSNEDVLSKAGIVTRPAAGEDNAVVKLTATIQKGKVRDTKTFNVTVLAEIEGPKLVEYDFEGISGQSVPDLSSNGFNGTLIGGAEPQGSGKIGQAIKFNGTDGYVEVPELVTDAEDFTFAAWVYWNGGGDWQRVFDFGNGLGKHMFLTPSQHLGVMQFTIHNGVDQSLLAPAKLPVNEWTHVAVTLEGNTGKLYVNGEVVTKSDQMTFNPKELATTDAYLGKSRYAADPYLNGSLDEVNVYNKALTDEEIKELAEKYKLII</sequence>
<reference evidence="9" key="1">
    <citation type="journal article" date="2019" name="Int. J. Syst. Evol. Microbiol.">
        <title>The Global Catalogue of Microorganisms (GCM) 10K type strain sequencing project: providing services to taxonomists for standard genome sequencing and annotation.</title>
        <authorList>
            <consortium name="The Broad Institute Genomics Platform"/>
            <consortium name="The Broad Institute Genome Sequencing Center for Infectious Disease"/>
            <person name="Wu L."/>
            <person name="Ma J."/>
        </authorList>
    </citation>
    <scope>NUCLEOTIDE SEQUENCE [LARGE SCALE GENOMIC DNA]</scope>
    <source>
        <strain evidence="9">KCTC 33849</strain>
    </source>
</reference>
<dbReference type="Pfam" id="PF04616">
    <property type="entry name" value="Glyco_hydro_43"/>
    <property type="match status" value="1"/>
</dbReference>
<dbReference type="RefSeq" id="WP_379261629.1">
    <property type="nucleotide sequence ID" value="NZ_JBHUMJ010000002.1"/>
</dbReference>
<evidence type="ECO:0000313" key="9">
    <source>
        <dbReference type="Proteomes" id="UP001597540"/>
    </source>
</evidence>
<dbReference type="InterPro" id="IPR013320">
    <property type="entry name" value="ConA-like_dom_sf"/>
</dbReference>
<dbReference type="InterPro" id="IPR006710">
    <property type="entry name" value="Glyco_hydro_43"/>
</dbReference>
<dbReference type="EMBL" id="JBHUMJ010000002">
    <property type="protein sequence ID" value="MFD2700654.1"/>
    <property type="molecule type" value="Genomic_DNA"/>
</dbReference>
<name>A0ABW5SMY7_9BACL</name>
<evidence type="ECO:0000256" key="1">
    <source>
        <dbReference type="ARBA" id="ARBA00004834"/>
    </source>
</evidence>
<dbReference type="Pfam" id="PF16369">
    <property type="entry name" value="GH43_C"/>
    <property type="match status" value="1"/>
</dbReference>
<evidence type="ECO:0000256" key="6">
    <source>
        <dbReference type="ARBA" id="ARBA00023295"/>
    </source>
</evidence>
<keyword evidence="9" id="KW-1185">Reference proteome</keyword>
<dbReference type="SUPFAM" id="SSF75005">
    <property type="entry name" value="Arabinanase/levansucrase/invertase"/>
    <property type="match status" value="1"/>
</dbReference>
<evidence type="ECO:0000256" key="4">
    <source>
        <dbReference type="ARBA" id="ARBA00022801"/>
    </source>
</evidence>
<evidence type="ECO:0000256" key="3">
    <source>
        <dbReference type="ARBA" id="ARBA00022729"/>
    </source>
</evidence>
<dbReference type="Gene3D" id="2.115.10.20">
    <property type="entry name" value="Glycosyl hydrolase domain, family 43"/>
    <property type="match status" value="1"/>
</dbReference>
<comment type="caution">
    <text evidence="8">The sequence shown here is derived from an EMBL/GenBank/DDBJ whole genome shotgun (WGS) entry which is preliminary data.</text>
</comment>